<reference evidence="4 5" key="1">
    <citation type="submission" date="2018-07" db="EMBL/GenBank/DDBJ databases">
        <title>Exploring interactions and the metabolic potential of the ultra-small soil bacteria Hylemonella gracilis.</title>
        <authorList>
            <person name="Tyc O."/>
            <person name="Kulkarni P."/>
            <person name="Gawehns F."/>
            <person name="Hundscheid M."/>
            <person name="Zweers H."/>
            <person name="Garbeva P."/>
        </authorList>
    </citation>
    <scope>NUCLEOTIDE SEQUENCE [LARGE SCALE GENOMIC DNA]</scope>
    <source>
        <strain evidence="4 5">NS1</strain>
    </source>
</reference>
<dbReference type="PANTHER" id="PTHR43877">
    <property type="entry name" value="AMINOALKYLPHOSPHONATE N-ACETYLTRANSFERASE-RELATED-RELATED"/>
    <property type="match status" value="1"/>
</dbReference>
<dbReference type="EMBL" id="CP031395">
    <property type="protein sequence ID" value="QBK05771.1"/>
    <property type="molecule type" value="Genomic_DNA"/>
</dbReference>
<protein>
    <submittedName>
        <fullName evidence="4">GNAT family N-acetyltransferase</fullName>
    </submittedName>
</protein>
<dbReference type="AlphaFoldDB" id="A0A4P6UPZ7"/>
<dbReference type="Gene3D" id="3.40.630.30">
    <property type="match status" value="1"/>
</dbReference>
<name>A0A4P6UPZ7_9BURK</name>
<dbReference type="GO" id="GO:0016747">
    <property type="term" value="F:acyltransferase activity, transferring groups other than amino-acyl groups"/>
    <property type="evidence" value="ECO:0007669"/>
    <property type="project" value="InterPro"/>
</dbReference>
<feature type="domain" description="N-acetyltransferase" evidence="3">
    <location>
        <begin position="3"/>
        <end position="145"/>
    </location>
</feature>
<proteinExistence type="predicted"/>
<evidence type="ECO:0000313" key="5">
    <source>
        <dbReference type="Proteomes" id="UP000292939"/>
    </source>
</evidence>
<dbReference type="Proteomes" id="UP000292939">
    <property type="component" value="Chromosome"/>
</dbReference>
<dbReference type="OrthoDB" id="5295305at2"/>
<dbReference type="Pfam" id="PF00583">
    <property type="entry name" value="Acetyltransf_1"/>
    <property type="match status" value="1"/>
</dbReference>
<dbReference type="KEGG" id="hgr:DW355_14510"/>
<evidence type="ECO:0000256" key="1">
    <source>
        <dbReference type="ARBA" id="ARBA00022679"/>
    </source>
</evidence>
<dbReference type="SUPFAM" id="SSF55729">
    <property type="entry name" value="Acyl-CoA N-acyltransferases (Nat)"/>
    <property type="match status" value="1"/>
</dbReference>
<sequence length="145" mass="16435">MTLRIAPLQPEDRAAWENLARGYKAFYNTPTADEAYDSAWNRLLNQDGIHGLGAYQDDELRGLAHYLFHANTWAPSVCYLQDLYTDPSVRGQGIGRALIEAVAAQARERGAARYYWLTQADNARARALYDQLAHHGGFVRYDYPL</sequence>
<dbReference type="InterPro" id="IPR050832">
    <property type="entry name" value="Bact_Acetyltransf"/>
</dbReference>
<dbReference type="InterPro" id="IPR016181">
    <property type="entry name" value="Acyl_CoA_acyltransferase"/>
</dbReference>
<evidence type="ECO:0000256" key="2">
    <source>
        <dbReference type="ARBA" id="ARBA00023315"/>
    </source>
</evidence>
<dbReference type="RefSeq" id="WP_131281088.1">
    <property type="nucleotide sequence ID" value="NZ_CP031395.1"/>
</dbReference>
<dbReference type="CDD" id="cd04301">
    <property type="entry name" value="NAT_SF"/>
    <property type="match status" value="1"/>
</dbReference>
<dbReference type="PROSITE" id="PS51186">
    <property type="entry name" value="GNAT"/>
    <property type="match status" value="1"/>
</dbReference>
<keyword evidence="1 4" id="KW-0808">Transferase</keyword>
<accession>A0A4P6UPZ7</accession>
<evidence type="ECO:0000313" key="4">
    <source>
        <dbReference type="EMBL" id="QBK05771.1"/>
    </source>
</evidence>
<dbReference type="InterPro" id="IPR000182">
    <property type="entry name" value="GNAT_dom"/>
</dbReference>
<organism evidence="4 5">
    <name type="scientific">Hylemonella gracilis</name>
    <dbReference type="NCBI Taxonomy" id="80880"/>
    <lineage>
        <taxon>Bacteria</taxon>
        <taxon>Pseudomonadati</taxon>
        <taxon>Pseudomonadota</taxon>
        <taxon>Betaproteobacteria</taxon>
        <taxon>Burkholderiales</taxon>
        <taxon>Comamonadaceae</taxon>
        <taxon>Hylemonella</taxon>
    </lineage>
</organism>
<keyword evidence="2" id="KW-0012">Acyltransferase</keyword>
<gene>
    <name evidence="4" type="ORF">DW355_14510</name>
</gene>
<evidence type="ECO:0000259" key="3">
    <source>
        <dbReference type="PROSITE" id="PS51186"/>
    </source>
</evidence>